<dbReference type="InterPro" id="IPR013154">
    <property type="entry name" value="ADH-like_N"/>
</dbReference>
<dbReference type="InterPro" id="IPR036291">
    <property type="entry name" value="NAD(P)-bd_dom_sf"/>
</dbReference>
<dbReference type="Gene3D" id="3.90.180.10">
    <property type="entry name" value="Medium-chain alcohol dehydrogenases, catalytic domain"/>
    <property type="match status" value="1"/>
</dbReference>
<sequence>MKGILLAEAGGQFTPVDNLEVPKPSRKQILVKSLVTGINPVEEFMRAGFLVLSWPIVLGCDASGVVVEVGSDVTKFKVGDSVFGCTRLGAPGYGTFQEYFLMDERITFKKPENVTREQAATLGVGMLTASLGLVSGADIELKSSEGKVGEEWVLILGAAGSVGQYAVQIAKLCGFKVLGSCSPANDEFVKAIGAAATLNYKLPLEEQLGEIASITGGKFSRVFDASAMATETGMEALAKHGDPEVEAKYFVTTNDWVPIEPKAGIQINMVSLGKIGKTGDESTLQVNQDIEDFIPALESYLADGSLKPMDYEIVGDVGVEEVLKALEAFNSKKSATKKVVVRLAAE</sequence>
<evidence type="ECO:0000256" key="1">
    <source>
        <dbReference type="ARBA" id="ARBA00008072"/>
    </source>
</evidence>
<evidence type="ECO:0000313" key="5">
    <source>
        <dbReference type="Proteomes" id="UP000664132"/>
    </source>
</evidence>
<dbReference type="SUPFAM" id="SSF50129">
    <property type="entry name" value="GroES-like"/>
    <property type="match status" value="1"/>
</dbReference>
<reference evidence="4" key="1">
    <citation type="submission" date="2021-02" db="EMBL/GenBank/DDBJ databases">
        <title>Genome sequence Cadophora malorum strain M34.</title>
        <authorList>
            <person name="Stefanovic E."/>
            <person name="Vu D."/>
            <person name="Scully C."/>
            <person name="Dijksterhuis J."/>
            <person name="Roader J."/>
            <person name="Houbraken J."/>
        </authorList>
    </citation>
    <scope>NUCLEOTIDE SEQUENCE</scope>
    <source>
        <strain evidence="4">M34</strain>
    </source>
</reference>
<dbReference type="InterPro" id="IPR011032">
    <property type="entry name" value="GroES-like_sf"/>
</dbReference>
<dbReference type="InterPro" id="IPR047122">
    <property type="entry name" value="Trans-enoyl_RdTase-like"/>
</dbReference>
<dbReference type="SUPFAM" id="SSF51735">
    <property type="entry name" value="NAD(P)-binding Rossmann-fold domains"/>
    <property type="match status" value="1"/>
</dbReference>
<dbReference type="InterPro" id="IPR020843">
    <property type="entry name" value="ER"/>
</dbReference>
<dbReference type="Pfam" id="PF00107">
    <property type="entry name" value="ADH_zinc_N"/>
    <property type="match status" value="1"/>
</dbReference>
<evidence type="ECO:0000313" key="4">
    <source>
        <dbReference type="EMBL" id="KAG4414972.1"/>
    </source>
</evidence>
<protein>
    <recommendedName>
        <fullName evidence="3">Enoyl reductase (ER) domain-containing protein</fullName>
    </recommendedName>
</protein>
<evidence type="ECO:0000259" key="3">
    <source>
        <dbReference type="SMART" id="SM00829"/>
    </source>
</evidence>
<dbReference type="Proteomes" id="UP000664132">
    <property type="component" value="Unassembled WGS sequence"/>
</dbReference>
<feature type="domain" description="Enoyl reductase (ER)" evidence="3">
    <location>
        <begin position="14"/>
        <end position="340"/>
    </location>
</feature>
<dbReference type="CDD" id="cd08249">
    <property type="entry name" value="enoyl_reductase_like"/>
    <property type="match status" value="1"/>
</dbReference>
<organism evidence="4 5">
    <name type="scientific">Cadophora malorum</name>
    <dbReference type="NCBI Taxonomy" id="108018"/>
    <lineage>
        <taxon>Eukaryota</taxon>
        <taxon>Fungi</taxon>
        <taxon>Dikarya</taxon>
        <taxon>Ascomycota</taxon>
        <taxon>Pezizomycotina</taxon>
        <taxon>Leotiomycetes</taxon>
        <taxon>Helotiales</taxon>
        <taxon>Ploettnerulaceae</taxon>
        <taxon>Cadophora</taxon>
    </lineage>
</organism>
<dbReference type="EMBL" id="JAFJYH010000241">
    <property type="protein sequence ID" value="KAG4414972.1"/>
    <property type="molecule type" value="Genomic_DNA"/>
</dbReference>
<accession>A0A8H7W4K0</accession>
<comment type="caution">
    <text evidence="4">The sequence shown here is derived from an EMBL/GenBank/DDBJ whole genome shotgun (WGS) entry which is preliminary data.</text>
</comment>
<keyword evidence="2" id="KW-0560">Oxidoreductase</keyword>
<proteinExistence type="inferred from homology"/>
<name>A0A8H7W4K0_9HELO</name>
<dbReference type="GO" id="GO:0016651">
    <property type="term" value="F:oxidoreductase activity, acting on NAD(P)H"/>
    <property type="evidence" value="ECO:0007669"/>
    <property type="project" value="InterPro"/>
</dbReference>
<dbReference type="SMART" id="SM00829">
    <property type="entry name" value="PKS_ER"/>
    <property type="match status" value="1"/>
</dbReference>
<keyword evidence="5" id="KW-1185">Reference proteome</keyword>
<dbReference type="Pfam" id="PF08240">
    <property type="entry name" value="ADH_N"/>
    <property type="match status" value="1"/>
</dbReference>
<dbReference type="InterPro" id="IPR013149">
    <property type="entry name" value="ADH-like_C"/>
</dbReference>
<dbReference type="Gene3D" id="3.40.50.720">
    <property type="entry name" value="NAD(P)-binding Rossmann-like Domain"/>
    <property type="match status" value="1"/>
</dbReference>
<dbReference type="OrthoDB" id="9992527at2759"/>
<dbReference type="PANTHER" id="PTHR45348:SF2">
    <property type="entry name" value="ZINC-TYPE ALCOHOL DEHYDROGENASE-LIKE PROTEIN C2E1P3.01"/>
    <property type="match status" value="1"/>
</dbReference>
<gene>
    <name evidence="4" type="ORF">IFR04_011900</name>
</gene>
<dbReference type="AlphaFoldDB" id="A0A8H7W4K0"/>
<dbReference type="PANTHER" id="PTHR45348">
    <property type="entry name" value="HYPOTHETICAL OXIDOREDUCTASE (EUROFUNG)"/>
    <property type="match status" value="1"/>
</dbReference>
<evidence type="ECO:0000256" key="2">
    <source>
        <dbReference type="ARBA" id="ARBA00023002"/>
    </source>
</evidence>
<comment type="similarity">
    <text evidence="1">Belongs to the zinc-containing alcohol dehydrogenase family.</text>
</comment>